<dbReference type="Proteomes" id="UP000827872">
    <property type="component" value="Linkage Group LG14"/>
</dbReference>
<dbReference type="EMBL" id="CM037627">
    <property type="protein sequence ID" value="KAH7989376.1"/>
    <property type="molecule type" value="Genomic_DNA"/>
</dbReference>
<gene>
    <name evidence="1" type="ORF">K3G42_008817</name>
</gene>
<keyword evidence="2" id="KW-1185">Reference proteome</keyword>
<evidence type="ECO:0000313" key="1">
    <source>
        <dbReference type="EMBL" id="KAH7989376.1"/>
    </source>
</evidence>
<evidence type="ECO:0000313" key="2">
    <source>
        <dbReference type="Proteomes" id="UP000827872"/>
    </source>
</evidence>
<proteinExistence type="predicted"/>
<reference evidence="1" key="1">
    <citation type="submission" date="2021-08" db="EMBL/GenBank/DDBJ databases">
        <title>The first chromosome-level gecko genome reveals the dynamic sex chromosomes of Neotropical dwarf geckos (Sphaerodactylidae: Sphaerodactylus).</title>
        <authorList>
            <person name="Pinto B.J."/>
            <person name="Keating S.E."/>
            <person name="Gamble T."/>
        </authorList>
    </citation>
    <scope>NUCLEOTIDE SEQUENCE</scope>
    <source>
        <strain evidence="1">TG3544</strain>
    </source>
</reference>
<organism evidence="1 2">
    <name type="scientific">Sphaerodactylus townsendi</name>
    <dbReference type="NCBI Taxonomy" id="933632"/>
    <lineage>
        <taxon>Eukaryota</taxon>
        <taxon>Metazoa</taxon>
        <taxon>Chordata</taxon>
        <taxon>Craniata</taxon>
        <taxon>Vertebrata</taxon>
        <taxon>Euteleostomi</taxon>
        <taxon>Lepidosauria</taxon>
        <taxon>Squamata</taxon>
        <taxon>Bifurcata</taxon>
        <taxon>Gekkota</taxon>
        <taxon>Sphaerodactylidae</taxon>
        <taxon>Sphaerodactylus</taxon>
    </lineage>
</organism>
<accession>A0ACB8EB07</accession>
<name>A0ACB8EB07_9SAUR</name>
<comment type="caution">
    <text evidence="1">The sequence shown here is derived from an EMBL/GenBank/DDBJ whole genome shotgun (WGS) entry which is preliminary data.</text>
</comment>
<protein>
    <submittedName>
        <fullName evidence="1">Uncharacterized protein</fullName>
    </submittedName>
</protein>
<sequence length="138" mass="14786">MEPGADSTPCDPNGVCSGRLPRPAPPHPVVAMPLQTMDWQGNVAECVPVQGDSQEIPLSLPMVQTNSRAICAWWLKSMLQKAQGEEKPCRHTNSPKPTRAGNSLFKTAKKVQQAKETADGLQTGTPSNKPFLGTLVAV</sequence>